<dbReference type="Proteomes" id="UP000221165">
    <property type="component" value="Unassembled WGS sequence"/>
</dbReference>
<proteinExistence type="predicted"/>
<reference evidence="2 3" key="1">
    <citation type="journal article" date="2017" name="Int. J. Parasitol.">
        <title>The genome of the protozoan parasite Cystoisospora suis and a reverse vaccinology approach to identify vaccine candidates.</title>
        <authorList>
            <person name="Palmieri N."/>
            <person name="Shrestha A."/>
            <person name="Ruttkowski B."/>
            <person name="Beck T."/>
            <person name="Vogl C."/>
            <person name="Tomley F."/>
            <person name="Blake D.P."/>
            <person name="Joachim A."/>
        </authorList>
    </citation>
    <scope>NUCLEOTIDE SEQUENCE [LARGE SCALE GENOMIC DNA]</scope>
    <source>
        <strain evidence="2 3">Wien I</strain>
    </source>
</reference>
<accession>A0A2C6JXK0</accession>
<name>A0A2C6JXK0_9APIC</name>
<dbReference type="EMBL" id="MIGC01003583">
    <property type="protein sequence ID" value="PHJ19211.1"/>
    <property type="molecule type" value="Genomic_DNA"/>
</dbReference>
<sequence>MERTLKEGIVKLRSLIDWLEANRRDECERRKAEKEGETTKESGNLERKEEKRRITRQTRKKIEERKGFNSTNSVKKGLDERPSAYRRADQRSEIEGKHEGLADFNGNWKGTGKLRAFQTQIEEPSTKTFEIKHPDDQERLLEGLLARSKESAEASAGVQAEERGRARRAASVERDNFPLDSESSRLLSLNLDQLSSFFVTPMGSKRSKLIVLCLGSFGRALFRSLHDSTVKSPVFSLLLFPRGCSFFCRRAFFPCVSVDNFYDVWDYNC</sequence>
<dbReference type="GeneID" id="94430318"/>
<keyword evidence="3" id="KW-1185">Reference proteome</keyword>
<evidence type="ECO:0000313" key="3">
    <source>
        <dbReference type="Proteomes" id="UP000221165"/>
    </source>
</evidence>
<dbReference type="RefSeq" id="XP_067920913.1">
    <property type="nucleotide sequence ID" value="XM_068067107.1"/>
</dbReference>
<evidence type="ECO:0000256" key="1">
    <source>
        <dbReference type="SAM" id="MobiDB-lite"/>
    </source>
</evidence>
<organism evidence="2 3">
    <name type="scientific">Cystoisospora suis</name>
    <dbReference type="NCBI Taxonomy" id="483139"/>
    <lineage>
        <taxon>Eukaryota</taxon>
        <taxon>Sar</taxon>
        <taxon>Alveolata</taxon>
        <taxon>Apicomplexa</taxon>
        <taxon>Conoidasida</taxon>
        <taxon>Coccidia</taxon>
        <taxon>Eucoccidiorida</taxon>
        <taxon>Eimeriorina</taxon>
        <taxon>Sarcocystidae</taxon>
        <taxon>Cystoisospora</taxon>
    </lineage>
</organism>
<feature type="compositionally biased region" description="Basic and acidic residues" evidence="1">
    <location>
        <begin position="76"/>
        <end position="101"/>
    </location>
</feature>
<feature type="compositionally biased region" description="Basic and acidic residues" evidence="1">
    <location>
        <begin position="26"/>
        <end position="52"/>
    </location>
</feature>
<gene>
    <name evidence="2" type="ORF">CSUI_006957</name>
</gene>
<evidence type="ECO:0000313" key="2">
    <source>
        <dbReference type="EMBL" id="PHJ19211.1"/>
    </source>
</evidence>
<comment type="caution">
    <text evidence="2">The sequence shown here is derived from an EMBL/GenBank/DDBJ whole genome shotgun (WGS) entry which is preliminary data.</text>
</comment>
<dbReference type="AlphaFoldDB" id="A0A2C6JXK0"/>
<protein>
    <submittedName>
        <fullName evidence="2">Uncharacterized protein</fullName>
    </submittedName>
</protein>
<feature type="region of interest" description="Disordered" evidence="1">
    <location>
        <begin position="26"/>
        <end position="105"/>
    </location>
</feature>
<dbReference type="VEuPathDB" id="ToxoDB:CSUI_006957"/>